<comment type="subcellular location">
    <subcellularLocation>
        <location evidence="4">Synapse</location>
    </subcellularLocation>
</comment>
<dbReference type="Gene3D" id="3.30.1490.20">
    <property type="entry name" value="ATP-grasp fold, A domain"/>
    <property type="match status" value="1"/>
</dbReference>
<dbReference type="SUPFAM" id="SSF56059">
    <property type="entry name" value="Glutathione synthetase ATP-binding domain-like"/>
    <property type="match status" value="1"/>
</dbReference>
<feature type="compositionally biased region" description="Low complexity" evidence="5">
    <location>
        <begin position="229"/>
        <end position="238"/>
    </location>
</feature>
<proteinExistence type="inferred from homology"/>
<dbReference type="FunFam" id="3.30.470.20:FF:000059">
    <property type="entry name" value="Synapsin-3"/>
    <property type="match status" value="1"/>
</dbReference>
<dbReference type="GO" id="GO:0030672">
    <property type="term" value="C:synaptic vesicle membrane"/>
    <property type="evidence" value="ECO:0007669"/>
    <property type="project" value="TreeGrafter"/>
</dbReference>
<dbReference type="WBParaSite" id="maker-uti_cns_0001006-snap-gene-1.2-mRNA-1">
    <property type="protein sequence ID" value="maker-uti_cns_0001006-snap-gene-1.2-mRNA-1"/>
    <property type="gene ID" value="maker-uti_cns_0001006-snap-gene-1.2"/>
</dbReference>
<dbReference type="PRINTS" id="PR01368">
    <property type="entry name" value="SYNAPSIN"/>
</dbReference>
<evidence type="ECO:0000256" key="4">
    <source>
        <dbReference type="ARBA" id="ARBA00034103"/>
    </source>
</evidence>
<dbReference type="Proteomes" id="UP000095280">
    <property type="component" value="Unplaced"/>
</dbReference>
<evidence type="ECO:0000256" key="2">
    <source>
        <dbReference type="ARBA" id="ARBA00022553"/>
    </source>
</evidence>
<feature type="compositionally biased region" description="Pro residues" evidence="5">
    <location>
        <begin position="188"/>
        <end position="199"/>
    </location>
</feature>
<feature type="compositionally biased region" description="Gly residues" evidence="5">
    <location>
        <begin position="289"/>
        <end position="298"/>
    </location>
</feature>
<feature type="compositionally biased region" description="Low complexity" evidence="5">
    <location>
        <begin position="200"/>
        <end position="216"/>
    </location>
</feature>
<evidence type="ECO:0000313" key="7">
    <source>
        <dbReference type="Proteomes" id="UP000095280"/>
    </source>
</evidence>
<reference evidence="8" key="1">
    <citation type="submission" date="2016-11" db="UniProtKB">
        <authorList>
            <consortium name="WormBaseParasite"/>
        </authorList>
    </citation>
    <scope>IDENTIFICATION</scope>
</reference>
<feature type="region of interest" description="Disordered" evidence="5">
    <location>
        <begin position="176"/>
        <end position="319"/>
    </location>
</feature>
<protein>
    <submittedName>
        <fullName evidence="8">Synapsin_C domain-containing protein</fullName>
    </submittedName>
</protein>
<evidence type="ECO:0000256" key="5">
    <source>
        <dbReference type="SAM" id="MobiDB-lite"/>
    </source>
</evidence>
<evidence type="ECO:0000256" key="1">
    <source>
        <dbReference type="ARBA" id="ARBA00008243"/>
    </source>
</evidence>
<keyword evidence="3" id="KW-0770">Synapse</keyword>
<comment type="similarity">
    <text evidence="1">Belongs to the synapsin family.</text>
</comment>
<dbReference type="Pfam" id="PF02750">
    <property type="entry name" value="Synapsin_C"/>
    <property type="match status" value="1"/>
</dbReference>
<dbReference type="PANTHER" id="PTHR10841">
    <property type="entry name" value="SYNAPSIN"/>
    <property type="match status" value="1"/>
</dbReference>
<keyword evidence="7" id="KW-1185">Reference proteome</keyword>
<dbReference type="Gene3D" id="3.30.470.20">
    <property type="entry name" value="ATP-grasp fold, B domain"/>
    <property type="match status" value="1"/>
</dbReference>
<dbReference type="InterPro" id="IPR013815">
    <property type="entry name" value="ATP_grasp_subdomain_1"/>
</dbReference>
<dbReference type="InterPro" id="IPR001359">
    <property type="entry name" value="Synapsin"/>
</dbReference>
<dbReference type="PANTHER" id="PTHR10841:SF17">
    <property type="entry name" value="SYNAPSIN"/>
    <property type="match status" value="1"/>
</dbReference>
<name>A0A1I8G7L6_9PLAT</name>
<dbReference type="AlphaFoldDB" id="A0A1I8G7L6"/>
<dbReference type="GO" id="GO:0007269">
    <property type="term" value="P:neurotransmitter secretion"/>
    <property type="evidence" value="ECO:0007669"/>
    <property type="project" value="InterPro"/>
</dbReference>
<sequence length="319" mass="33067">NMSHDTYPLVMKIGHAHGGLGKIRLARPDELQDLSGVVAVANTYATTETLVDSKFDIHIQKIGNNYKAFLRRSISGGWKANVSSSMLEQLPMTDRFRSWIDEVAQLFGGMDICSVEAMQNKEGAVLIVEANGSDAPLLGDSQEEDRRLISELVLGRMHHACSAAAARLSRAGSLGQGINRYSATPNGPTQPQPPLPPMPQQQQQQQQAAAAGAAAASMIKQPMPPPQSAPSVGAAASAGPPPPSSGPPPPRSGGPPPPPPPQQPPGGGPPGGAARPPPPPPRQTSLPRGPGGGPGGGGEEGEDTMKNLRKTFAGIFGDM</sequence>
<organism evidence="7 8">
    <name type="scientific">Macrostomum lignano</name>
    <dbReference type="NCBI Taxonomy" id="282301"/>
    <lineage>
        <taxon>Eukaryota</taxon>
        <taxon>Metazoa</taxon>
        <taxon>Spiralia</taxon>
        <taxon>Lophotrochozoa</taxon>
        <taxon>Platyhelminthes</taxon>
        <taxon>Rhabditophora</taxon>
        <taxon>Macrostomorpha</taxon>
        <taxon>Macrostomida</taxon>
        <taxon>Macrostomidae</taxon>
        <taxon>Macrostomum</taxon>
    </lineage>
</organism>
<feature type="compositionally biased region" description="Pro residues" evidence="5">
    <location>
        <begin position="239"/>
        <end position="268"/>
    </location>
</feature>
<dbReference type="InterPro" id="IPR020898">
    <property type="entry name" value="Synapsin_ATP-bd_dom"/>
</dbReference>
<evidence type="ECO:0000259" key="6">
    <source>
        <dbReference type="Pfam" id="PF02750"/>
    </source>
</evidence>
<keyword evidence="2" id="KW-0597">Phosphoprotein</keyword>
<evidence type="ECO:0000313" key="8">
    <source>
        <dbReference type="WBParaSite" id="maker-uti_cns_0001006-snap-gene-1.2-mRNA-1"/>
    </source>
</evidence>
<feature type="domain" description="Synapsin ATP-binding" evidence="6">
    <location>
        <begin position="4"/>
        <end position="158"/>
    </location>
</feature>
<dbReference type="GO" id="GO:0005524">
    <property type="term" value="F:ATP binding"/>
    <property type="evidence" value="ECO:0007669"/>
    <property type="project" value="InterPro"/>
</dbReference>
<accession>A0A1I8G7L6</accession>
<evidence type="ECO:0000256" key="3">
    <source>
        <dbReference type="ARBA" id="ARBA00023018"/>
    </source>
</evidence>
<dbReference type="Gene3D" id="3.40.50.20">
    <property type="match status" value="1"/>
</dbReference>